<dbReference type="AlphaFoldDB" id="A0A422Q1V8"/>
<proteinExistence type="predicted"/>
<reference evidence="2 3" key="1">
    <citation type="journal article" date="2018" name="BMC Genomics">
        <title>Genomic comparison of Trypanosoma conorhini and Trypanosoma rangeli to Trypanosoma cruzi strains of high and low virulence.</title>
        <authorList>
            <person name="Bradwell K.R."/>
            <person name="Koparde V.N."/>
            <person name="Matveyev A.V."/>
            <person name="Serrano M.G."/>
            <person name="Alves J.M."/>
            <person name="Parikh H."/>
            <person name="Huang B."/>
            <person name="Lee V."/>
            <person name="Espinosa-Alvarez O."/>
            <person name="Ortiz P.A."/>
            <person name="Costa-Martins A.G."/>
            <person name="Teixeira M.M."/>
            <person name="Buck G.A."/>
        </authorList>
    </citation>
    <scope>NUCLEOTIDE SEQUENCE [LARGE SCALE GENOMIC DNA]</scope>
    <source>
        <strain evidence="2 3">025E</strain>
    </source>
</reference>
<feature type="compositionally biased region" description="Basic and acidic residues" evidence="1">
    <location>
        <begin position="217"/>
        <end position="235"/>
    </location>
</feature>
<feature type="compositionally biased region" description="Basic and acidic residues" evidence="1">
    <location>
        <begin position="195"/>
        <end position="206"/>
    </location>
</feature>
<feature type="compositionally biased region" description="Gly residues" evidence="1">
    <location>
        <begin position="48"/>
        <end position="60"/>
    </location>
</feature>
<feature type="compositionally biased region" description="Low complexity" evidence="1">
    <location>
        <begin position="273"/>
        <end position="283"/>
    </location>
</feature>
<comment type="caution">
    <text evidence="2">The sequence shown here is derived from an EMBL/GenBank/DDBJ whole genome shotgun (WGS) entry which is preliminary data.</text>
</comment>
<dbReference type="EMBL" id="MKKU01000110">
    <property type="protein sequence ID" value="RNF23940.1"/>
    <property type="molecule type" value="Genomic_DNA"/>
</dbReference>
<feature type="compositionally biased region" description="Basic residues" evidence="1">
    <location>
        <begin position="555"/>
        <end position="565"/>
    </location>
</feature>
<feature type="compositionally biased region" description="Basic and acidic residues" evidence="1">
    <location>
        <begin position="613"/>
        <end position="623"/>
    </location>
</feature>
<protein>
    <submittedName>
        <fullName evidence="2">Uncharacterized protein</fullName>
    </submittedName>
</protein>
<feature type="compositionally biased region" description="Polar residues" evidence="1">
    <location>
        <begin position="1"/>
        <end position="17"/>
    </location>
</feature>
<feature type="region of interest" description="Disordered" evidence="1">
    <location>
        <begin position="183"/>
        <end position="623"/>
    </location>
</feature>
<dbReference type="GeneID" id="40316309"/>
<name>A0A422Q1V8_9TRYP</name>
<feature type="compositionally biased region" description="Acidic residues" evidence="1">
    <location>
        <begin position="106"/>
        <end position="115"/>
    </location>
</feature>
<feature type="compositionally biased region" description="Basic and acidic residues" evidence="1">
    <location>
        <begin position="358"/>
        <end position="369"/>
    </location>
</feature>
<feature type="compositionally biased region" description="Basic and acidic residues" evidence="1">
    <location>
        <begin position="381"/>
        <end position="396"/>
    </location>
</feature>
<feature type="compositionally biased region" description="Acidic residues" evidence="1">
    <location>
        <begin position="133"/>
        <end position="158"/>
    </location>
</feature>
<dbReference type="Proteomes" id="UP000284403">
    <property type="component" value="Unassembled WGS sequence"/>
</dbReference>
<feature type="compositionally biased region" description="Basic residues" evidence="1">
    <location>
        <begin position="410"/>
        <end position="421"/>
    </location>
</feature>
<dbReference type="RefSeq" id="XP_029230288.1">
    <property type="nucleotide sequence ID" value="XM_029369622.1"/>
</dbReference>
<evidence type="ECO:0000313" key="3">
    <source>
        <dbReference type="Proteomes" id="UP000284403"/>
    </source>
</evidence>
<sequence>MTSVVVYTRAPRSTSPHPCTAPNDDNRETSGSSTLPPPSTGAAAPRGSGFGQNGDRGGGAKVEEGRAVRLAAASRSAPAAGAWSRGSSKNRSEESVNRPPARLDASYEEIYTEEDQYARPVSNGGSRRRWNSYDEDVFYDEEYISEEDEEDEEDEDEDVPRIAIIGGPNNKRFVRDILYGTARASEPSLAPPNGRHREEQHSRDSADAWSRNFSFPDAEHDALGSRRADGSERRGGSLLKKTVRTRQEGHPRHVQPNSPSSSEELPDGPAKVLRLSPLRQRSPLAHETAQARAVVAARNSHAAEPFATRTDWTPARGEFDSDEAGGGALVPPQQPPCRSEPAAARSGGDAEVASVLFPEEKPQQDEEARAPLALKKKLRRRREEAEGRAAEDDGKLRRSPSPSSGSEAKAKKKKRRLRRARSGSSGHNHNNDDDDKPRGISKRKVKKEHGSGEKAAPVEGETDAAQPATQAVPVFTAEQVVPAKPNKPKVYCNTLFSRRRQSKQQKEREAARAAAKQAAAVAVKPTTEAKKGDDEAKPPAIEKRQHATQTPTPPPRRHRHHKRRLSSSSDTSDEASAPRGRTAAAAAVPRSRSLEHHRRGEKSKSPVRRGRAEKRVDNWNDVD</sequence>
<evidence type="ECO:0000313" key="2">
    <source>
        <dbReference type="EMBL" id="RNF23940.1"/>
    </source>
</evidence>
<accession>A0A422Q1V8</accession>
<feature type="compositionally biased region" description="Basic and acidic residues" evidence="1">
    <location>
        <begin position="429"/>
        <end position="438"/>
    </location>
</feature>
<keyword evidence="3" id="KW-1185">Reference proteome</keyword>
<dbReference type="OrthoDB" id="10375610at2759"/>
<feature type="compositionally biased region" description="Low complexity" evidence="1">
    <location>
        <begin position="29"/>
        <end position="45"/>
    </location>
</feature>
<feature type="compositionally biased region" description="Basic and acidic residues" evidence="1">
    <location>
        <begin position="527"/>
        <end position="545"/>
    </location>
</feature>
<evidence type="ECO:0000256" key="1">
    <source>
        <dbReference type="SAM" id="MobiDB-lite"/>
    </source>
</evidence>
<feature type="compositionally biased region" description="Low complexity" evidence="1">
    <location>
        <begin position="68"/>
        <end position="87"/>
    </location>
</feature>
<feature type="compositionally biased region" description="Low complexity" evidence="1">
    <location>
        <begin position="512"/>
        <end position="524"/>
    </location>
</feature>
<feature type="compositionally biased region" description="Low complexity" evidence="1">
    <location>
        <begin position="566"/>
        <end position="591"/>
    </location>
</feature>
<gene>
    <name evidence="2" type="ORF">Tco025E_02698</name>
</gene>
<feature type="region of interest" description="Disordered" evidence="1">
    <location>
        <begin position="1"/>
        <end position="164"/>
    </location>
</feature>
<organism evidence="2 3">
    <name type="scientific">Trypanosoma conorhini</name>
    <dbReference type="NCBI Taxonomy" id="83891"/>
    <lineage>
        <taxon>Eukaryota</taxon>
        <taxon>Discoba</taxon>
        <taxon>Euglenozoa</taxon>
        <taxon>Kinetoplastea</taxon>
        <taxon>Metakinetoplastina</taxon>
        <taxon>Trypanosomatida</taxon>
        <taxon>Trypanosomatidae</taxon>
        <taxon>Trypanosoma</taxon>
    </lineage>
</organism>
<feature type="compositionally biased region" description="Basic residues" evidence="1">
    <location>
        <begin position="595"/>
        <end position="612"/>
    </location>
</feature>